<protein>
    <submittedName>
        <fullName evidence="1">Uncharacterized protein</fullName>
    </submittedName>
</protein>
<dbReference type="HOGENOM" id="CLU_2535098_0_0_11"/>
<reference evidence="1 2" key="1">
    <citation type="submission" date="2009-01" db="EMBL/GenBank/DDBJ databases">
        <authorList>
            <person name="Qin X."/>
            <person name="Bachman B."/>
            <person name="Battles P."/>
            <person name="Bell A."/>
            <person name="Bess C."/>
            <person name="Bickham C."/>
            <person name="Chaboub L."/>
            <person name="Chen D."/>
            <person name="Coyle M."/>
            <person name="Deiros D.R."/>
            <person name="Dinh H."/>
            <person name="Forbes L."/>
            <person name="Fowler G."/>
            <person name="Francisco L."/>
            <person name="Fu Q."/>
            <person name="Gubbala S."/>
            <person name="Hale W."/>
            <person name="Han Y."/>
            <person name="Hemphill L."/>
            <person name="Highlander S.K."/>
            <person name="Hirani K."/>
            <person name="Hogues M."/>
            <person name="Jackson L."/>
            <person name="Jakkamsetti A."/>
            <person name="Javaid M."/>
            <person name="Jiang H."/>
            <person name="Korchina V."/>
            <person name="Kovar C."/>
            <person name="Lara F."/>
            <person name="Lee S."/>
            <person name="Mata R."/>
            <person name="Mathew T."/>
            <person name="Moen C."/>
            <person name="Morales K."/>
            <person name="Munidasa M."/>
            <person name="Nazareth L."/>
            <person name="Ngo R."/>
            <person name="Nguyen L."/>
            <person name="Okwuonu G."/>
            <person name="Ongeri F."/>
            <person name="Patil S."/>
            <person name="Petrosino J."/>
            <person name="Pham C."/>
            <person name="Pham P."/>
            <person name="Pu L.-L."/>
            <person name="Puazo M."/>
            <person name="Raj R."/>
            <person name="Reid J."/>
            <person name="Rouhana J."/>
            <person name="Saada N."/>
            <person name="Shang Y."/>
            <person name="Simmons D."/>
            <person name="Thornton R."/>
            <person name="Warren J."/>
            <person name="Weissenberger G."/>
            <person name="Zhang J."/>
            <person name="Zhang L."/>
            <person name="Zhou C."/>
            <person name="Zhu D."/>
            <person name="Muzny D."/>
            <person name="Worley K."/>
            <person name="Gibbs R."/>
        </authorList>
    </citation>
    <scope>NUCLEOTIDE SEQUENCE [LARGE SCALE GENOMIC DNA]</scope>
    <source>
        <strain evidence="1 2">DSM 15434</strain>
    </source>
</reference>
<accession>C0W5U3</accession>
<comment type="caution">
    <text evidence="1">The sequence shown here is derived from an EMBL/GenBank/DDBJ whole genome shotgun (WGS) entry which is preliminary data.</text>
</comment>
<sequence length="83" mass="9165">MIVVDEYGDEWCTYAEALEQVSALTCAATLRGWVHAGKVRVRYPFAPSRRGAMVCLTDVLPLVRDAAGAGWRRGRRARREAGA</sequence>
<gene>
    <name evidence="1" type="ORF">HMPREF0058_1237</name>
</gene>
<name>C0W5U3_9ACTO</name>
<keyword evidence="2" id="KW-1185">Reference proteome</keyword>
<proteinExistence type="predicted"/>
<evidence type="ECO:0000313" key="2">
    <source>
        <dbReference type="Proteomes" id="UP000004778"/>
    </source>
</evidence>
<dbReference type="EMBL" id="ACFH01000096">
    <property type="protein sequence ID" value="EEH65871.1"/>
    <property type="molecule type" value="Genomic_DNA"/>
</dbReference>
<dbReference type="Proteomes" id="UP000004778">
    <property type="component" value="Unassembled WGS sequence"/>
</dbReference>
<organism evidence="1 2">
    <name type="scientific">Actinomyces urogenitalis DSM 15434</name>
    <dbReference type="NCBI Taxonomy" id="525246"/>
    <lineage>
        <taxon>Bacteria</taxon>
        <taxon>Bacillati</taxon>
        <taxon>Actinomycetota</taxon>
        <taxon>Actinomycetes</taxon>
        <taxon>Actinomycetales</taxon>
        <taxon>Actinomycetaceae</taxon>
        <taxon>Actinomyces</taxon>
    </lineage>
</organism>
<evidence type="ECO:0000313" key="1">
    <source>
        <dbReference type="EMBL" id="EEH65871.1"/>
    </source>
</evidence>
<dbReference type="AlphaFoldDB" id="C0W5U3"/>